<proteinExistence type="predicted"/>
<comment type="caution">
    <text evidence="2">The sequence shown here is derived from an EMBL/GenBank/DDBJ whole genome shotgun (WGS) entry which is preliminary data.</text>
</comment>
<feature type="compositionally biased region" description="Polar residues" evidence="1">
    <location>
        <begin position="100"/>
        <end position="113"/>
    </location>
</feature>
<organism evidence="2 3">
    <name type="scientific">Sedimenticola thiotaurini</name>
    <dbReference type="NCBI Taxonomy" id="1543721"/>
    <lineage>
        <taxon>Bacteria</taxon>
        <taxon>Pseudomonadati</taxon>
        <taxon>Pseudomonadota</taxon>
        <taxon>Gammaproteobacteria</taxon>
        <taxon>Chromatiales</taxon>
        <taxon>Sedimenticolaceae</taxon>
        <taxon>Sedimenticola</taxon>
    </lineage>
</organism>
<accession>A0A558CXY7</accession>
<feature type="compositionally biased region" description="Polar residues" evidence="1">
    <location>
        <begin position="1"/>
        <end position="21"/>
    </location>
</feature>
<feature type="region of interest" description="Disordered" evidence="1">
    <location>
        <begin position="88"/>
        <end position="113"/>
    </location>
</feature>
<protein>
    <submittedName>
        <fullName evidence="2">Uncharacterized protein</fullName>
    </submittedName>
</protein>
<evidence type="ECO:0000313" key="3">
    <source>
        <dbReference type="Proteomes" id="UP000317355"/>
    </source>
</evidence>
<reference evidence="2 3" key="1">
    <citation type="submission" date="2019-07" db="EMBL/GenBank/DDBJ databases">
        <title>The pathways for chlorine oxyanion respiration interact through the shared metabolite chlorate.</title>
        <authorList>
            <person name="Barnum T.P."/>
            <person name="Cheng Y."/>
            <person name="Hill K.A."/>
            <person name="Lucas L.N."/>
            <person name="Carlson H.K."/>
            <person name="Coates J.D."/>
        </authorList>
    </citation>
    <scope>NUCLEOTIDE SEQUENCE [LARGE SCALE GENOMIC DNA]</scope>
    <source>
        <strain evidence="2">BK-3</strain>
    </source>
</reference>
<evidence type="ECO:0000313" key="2">
    <source>
        <dbReference type="EMBL" id="TVT53573.1"/>
    </source>
</evidence>
<dbReference type="Proteomes" id="UP000317355">
    <property type="component" value="Unassembled WGS sequence"/>
</dbReference>
<feature type="region of interest" description="Disordered" evidence="1">
    <location>
        <begin position="1"/>
        <end position="53"/>
    </location>
</feature>
<evidence type="ECO:0000256" key="1">
    <source>
        <dbReference type="SAM" id="MobiDB-lite"/>
    </source>
</evidence>
<sequence length="113" mass="11481">MVSSISNDKILPQTNDRNSSVTDKRSSSAGEQGGSSSRAASADDTVQLSSAGRMISQDVSGARANGAIENAEQAKSVALKIRAQIESSGSAAMQAHGQIESGQLTTLLESSAA</sequence>
<dbReference type="AlphaFoldDB" id="A0A558CXY7"/>
<name>A0A558CXY7_9GAMM</name>
<feature type="compositionally biased region" description="Low complexity" evidence="1">
    <location>
        <begin position="27"/>
        <end position="42"/>
    </location>
</feature>
<gene>
    <name evidence="2" type="ORF">FHK82_11620</name>
</gene>
<dbReference type="EMBL" id="VMRY01000054">
    <property type="protein sequence ID" value="TVT53573.1"/>
    <property type="molecule type" value="Genomic_DNA"/>
</dbReference>